<feature type="domain" description="LysM" evidence="5">
    <location>
        <begin position="80"/>
        <end position="126"/>
    </location>
</feature>
<keyword evidence="7" id="KW-1185">Reference proteome</keyword>
<dbReference type="SUPFAM" id="SSF54106">
    <property type="entry name" value="LysM domain"/>
    <property type="match status" value="2"/>
</dbReference>
<feature type="signal peptide" evidence="4">
    <location>
        <begin position="1"/>
        <end position="15"/>
    </location>
</feature>
<dbReference type="STRING" id="1330018.A0A167KEY8"/>
<dbReference type="PANTHER" id="PTHR34997">
    <property type="entry name" value="AM15"/>
    <property type="match status" value="1"/>
</dbReference>
<sequence length="228" mass="22958">MFFAAVALLATSVLATTSTYTCSRNYTVVAGDTCDGISRSVSVSTYQLATLNPVIDDACSNLEIGENLCLGLTDGSDCETTYTVAGGDSCDAITSQFSINSTYLYLNNPQIDGACDNIYVGEVLCVGNKVYQLPAAFTADNGNAPTPLIGSPVVSTSTVATSTTAAAANVAGAPTPGVTLVSVTTVTTSSTTTSSASSTTTSSSAAPTTTATDDGDEDCEDDGDDDSS</sequence>
<dbReference type="InterPro" id="IPR018392">
    <property type="entry name" value="LysM"/>
</dbReference>
<evidence type="ECO:0000256" key="3">
    <source>
        <dbReference type="SAM" id="MobiDB-lite"/>
    </source>
</evidence>
<dbReference type="AlphaFoldDB" id="A0A167KEY8"/>
<feature type="domain" description="LysM" evidence="5">
    <location>
        <begin position="24"/>
        <end position="70"/>
    </location>
</feature>
<evidence type="ECO:0000313" key="6">
    <source>
        <dbReference type="EMBL" id="KZO94576.1"/>
    </source>
</evidence>
<feature type="chain" id="PRO_5012768692" evidence="4">
    <location>
        <begin position="16"/>
        <end position="228"/>
    </location>
</feature>
<dbReference type="EMBL" id="KV417294">
    <property type="protein sequence ID" value="KZO94576.1"/>
    <property type="molecule type" value="Genomic_DNA"/>
</dbReference>
<feature type="compositionally biased region" description="Low complexity" evidence="3">
    <location>
        <begin position="189"/>
        <end position="212"/>
    </location>
</feature>
<organism evidence="6 7">
    <name type="scientific">Calocera viscosa (strain TUFC12733)</name>
    <dbReference type="NCBI Taxonomy" id="1330018"/>
    <lineage>
        <taxon>Eukaryota</taxon>
        <taxon>Fungi</taxon>
        <taxon>Dikarya</taxon>
        <taxon>Basidiomycota</taxon>
        <taxon>Agaricomycotina</taxon>
        <taxon>Dacrymycetes</taxon>
        <taxon>Dacrymycetales</taxon>
        <taxon>Dacrymycetaceae</taxon>
        <taxon>Calocera</taxon>
    </lineage>
</organism>
<dbReference type="OrthoDB" id="5985073at2759"/>
<dbReference type="SMART" id="SM00257">
    <property type="entry name" value="LysM"/>
    <property type="match status" value="2"/>
</dbReference>
<dbReference type="CDD" id="cd00118">
    <property type="entry name" value="LysM"/>
    <property type="match status" value="2"/>
</dbReference>
<keyword evidence="1" id="KW-0147">Chitin-binding</keyword>
<feature type="compositionally biased region" description="Acidic residues" evidence="3">
    <location>
        <begin position="213"/>
        <end position="228"/>
    </location>
</feature>
<feature type="region of interest" description="Disordered" evidence="3">
    <location>
        <begin position="189"/>
        <end position="228"/>
    </location>
</feature>
<evidence type="ECO:0000313" key="7">
    <source>
        <dbReference type="Proteomes" id="UP000076738"/>
    </source>
</evidence>
<evidence type="ECO:0000259" key="5">
    <source>
        <dbReference type="PROSITE" id="PS51782"/>
    </source>
</evidence>
<dbReference type="Proteomes" id="UP000076738">
    <property type="component" value="Unassembled WGS sequence"/>
</dbReference>
<dbReference type="PANTHER" id="PTHR34997:SF1">
    <property type="entry name" value="PEPTIDOGLYCAN-BINDING LYSIN DOMAIN"/>
    <property type="match status" value="1"/>
</dbReference>
<gene>
    <name evidence="6" type="ORF">CALVIDRAFT_546299</name>
</gene>
<keyword evidence="4" id="KW-0732">Signal</keyword>
<keyword evidence="2" id="KW-0843">Virulence</keyword>
<dbReference type="PROSITE" id="PS51782">
    <property type="entry name" value="LYSM"/>
    <property type="match status" value="2"/>
</dbReference>
<accession>A0A167KEY8</accession>
<evidence type="ECO:0000256" key="4">
    <source>
        <dbReference type="SAM" id="SignalP"/>
    </source>
</evidence>
<name>A0A167KEY8_CALVF</name>
<dbReference type="Pfam" id="PF01476">
    <property type="entry name" value="LysM"/>
    <property type="match status" value="2"/>
</dbReference>
<protein>
    <submittedName>
        <fullName evidence="6">Carbohydrate-binding module family 50 protein</fullName>
    </submittedName>
</protein>
<reference evidence="6 7" key="1">
    <citation type="journal article" date="2016" name="Mol. Biol. Evol.">
        <title>Comparative Genomics of Early-Diverging Mushroom-Forming Fungi Provides Insights into the Origins of Lignocellulose Decay Capabilities.</title>
        <authorList>
            <person name="Nagy L.G."/>
            <person name="Riley R."/>
            <person name="Tritt A."/>
            <person name="Adam C."/>
            <person name="Daum C."/>
            <person name="Floudas D."/>
            <person name="Sun H."/>
            <person name="Yadav J.S."/>
            <person name="Pangilinan J."/>
            <person name="Larsson K.H."/>
            <person name="Matsuura K."/>
            <person name="Barry K."/>
            <person name="Labutti K."/>
            <person name="Kuo R."/>
            <person name="Ohm R.A."/>
            <person name="Bhattacharya S.S."/>
            <person name="Shirouzu T."/>
            <person name="Yoshinaga Y."/>
            <person name="Martin F.M."/>
            <person name="Grigoriev I.V."/>
            <person name="Hibbett D.S."/>
        </authorList>
    </citation>
    <scope>NUCLEOTIDE SEQUENCE [LARGE SCALE GENOMIC DNA]</scope>
    <source>
        <strain evidence="6 7">TUFC12733</strain>
    </source>
</reference>
<dbReference type="InterPro" id="IPR052210">
    <property type="entry name" value="LysM1-like"/>
</dbReference>
<evidence type="ECO:0000256" key="2">
    <source>
        <dbReference type="ARBA" id="ARBA00023026"/>
    </source>
</evidence>
<evidence type="ECO:0000256" key="1">
    <source>
        <dbReference type="ARBA" id="ARBA00022669"/>
    </source>
</evidence>
<dbReference type="GO" id="GO:0008061">
    <property type="term" value="F:chitin binding"/>
    <property type="evidence" value="ECO:0007669"/>
    <property type="project" value="UniProtKB-KW"/>
</dbReference>
<dbReference type="InterPro" id="IPR036779">
    <property type="entry name" value="LysM_dom_sf"/>
</dbReference>
<proteinExistence type="predicted"/>
<dbReference type="Gene3D" id="3.10.350.10">
    <property type="entry name" value="LysM domain"/>
    <property type="match status" value="2"/>
</dbReference>